<dbReference type="GO" id="GO:0016787">
    <property type="term" value="F:hydrolase activity"/>
    <property type="evidence" value="ECO:0007669"/>
    <property type="project" value="UniProtKB-KW"/>
</dbReference>
<dbReference type="PANTHER" id="PTHR43240">
    <property type="entry name" value="1,4-DIHYDROXY-2-NAPHTHOYL-COA THIOESTERASE 1"/>
    <property type="match status" value="1"/>
</dbReference>
<dbReference type="PANTHER" id="PTHR43240:SF20">
    <property type="entry name" value="MEDIUM_LONG-CHAIN ACYL-COA THIOESTERASE YIGI"/>
    <property type="match status" value="1"/>
</dbReference>
<organism evidence="3">
    <name type="scientific">marine sediment metagenome</name>
    <dbReference type="NCBI Taxonomy" id="412755"/>
    <lineage>
        <taxon>unclassified sequences</taxon>
        <taxon>metagenomes</taxon>
        <taxon>ecological metagenomes</taxon>
    </lineage>
</organism>
<sequence>MSKKFPLISKGFHPFGELIGFNFTKLKKGYSQCVLEVNEKLMNPHKVLHGGVIYSMADTGMGGALYSLLDEDELCATLEIKISYFKPVKVGTLICDTTVIHKGRNFSVLESEVKNNEILVSKANGTFSIFKIKNEMK</sequence>
<protein>
    <recommendedName>
        <fullName evidence="2">Thioesterase domain-containing protein</fullName>
    </recommendedName>
</protein>
<dbReference type="InterPro" id="IPR029069">
    <property type="entry name" value="HotDog_dom_sf"/>
</dbReference>
<evidence type="ECO:0000313" key="3">
    <source>
        <dbReference type="EMBL" id="KKN52098.1"/>
    </source>
</evidence>
<dbReference type="AlphaFoldDB" id="A0A0F9UEQ8"/>
<dbReference type="InterPro" id="IPR006683">
    <property type="entry name" value="Thioestr_dom"/>
</dbReference>
<dbReference type="NCBIfam" id="TIGR00369">
    <property type="entry name" value="unchar_dom_1"/>
    <property type="match status" value="1"/>
</dbReference>
<evidence type="ECO:0000259" key="2">
    <source>
        <dbReference type="Pfam" id="PF03061"/>
    </source>
</evidence>
<keyword evidence="1" id="KW-0378">Hydrolase</keyword>
<dbReference type="SUPFAM" id="SSF54637">
    <property type="entry name" value="Thioesterase/thiol ester dehydrase-isomerase"/>
    <property type="match status" value="1"/>
</dbReference>
<dbReference type="Pfam" id="PF03061">
    <property type="entry name" value="4HBT"/>
    <property type="match status" value="1"/>
</dbReference>
<feature type="domain" description="Thioesterase" evidence="2">
    <location>
        <begin position="45"/>
        <end position="118"/>
    </location>
</feature>
<comment type="caution">
    <text evidence="3">The sequence shown here is derived from an EMBL/GenBank/DDBJ whole genome shotgun (WGS) entry which is preliminary data.</text>
</comment>
<dbReference type="EMBL" id="LAZR01001034">
    <property type="protein sequence ID" value="KKN52098.1"/>
    <property type="molecule type" value="Genomic_DNA"/>
</dbReference>
<reference evidence="3" key="1">
    <citation type="journal article" date="2015" name="Nature">
        <title>Complex archaea that bridge the gap between prokaryotes and eukaryotes.</title>
        <authorList>
            <person name="Spang A."/>
            <person name="Saw J.H."/>
            <person name="Jorgensen S.L."/>
            <person name="Zaremba-Niedzwiedzka K."/>
            <person name="Martijn J."/>
            <person name="Lind A.E."/>
            <person name="van Eijk R."/>
            <person name="Schleper C."/>
            <person name="Guy L."/>
            <person name="Ettema T.J."/>
        </authorList>
    </citation>
    <scope>NUCLEOTIDE SEQUENCE</scope>
</reference>
<dbReference type="Gene3D" id="3.10.129.10">
    <property type="entry name" value="Hotdog Thioesterase"/>
    <property type="match status" value="1"/>
</dbReference>
<accession>A0A0F9UEQ8</accession>
<proteinExistence type="predicted"/>
<gene>
    <name evidence="3" type="ORF">LCGC14_0616170</name>
</gene>
<evidence type="ECO:0000256" key="1">
    <source>
        <dbReference type="ARBA" id="ARBA00022801"/>
    </source>
</evidence>
<dbReference type="InterPro" id="IPR003736">
    <property type="entry name" value="PAAI_dom"/>
</dbReference>
<dbReference type="CDD" id="cd03443">
    <property type="entry name" value="PaaI_thioesterase"/>
    <property type="match status" value="1"/>
</dbReference>
<name>A0A0F9UEQ8_9ZZZZ</name>